<dbReference type="eggNOG" id="ENOG502TFUQ">
    <property type="taxonomic scope" value="Eukaryota"/>
</dbReference>
<dbReference type="InterPro" id="IPR035415">
    <property type="entry name" value="DUF5382_central"/>
</dbReference>
<reference evidence="6" key="1">
    <citation type="submission" date="2011-07" db="EMBL/GenBank/DDBJ databases">
        <authorList>
            <consortium name="Caenorhabditis brenneri Sequencing and Analysis Consortium"/>
            <person name="Wilson R.K."/>
        </authorList>
    </citation>
    <scope>NUCLEOTIDE SEQUENCE [LARGE SCALE GENOMIC DNA]</scope>
    <source>
        <strain evidence="6">PB2801</strain>
    </source>
</reference>
<accession>G0NVE8</accession>
<evidence type="ECO:0000313" key="5">
    <source>
        <dbReference type="EMBL" id="EGT38360.1"/>
    </source>
</evidence>
<feature type="domain" description="DUF5382" evidence="4">
    <location>
        <begin position="59"/>
        <end position="190"/>
    </location>
</feature>
<dbReference type="AlphaFoldDB" id="G0NVE8"/>
<gene>
    <name evidence="5" type="ORF">CAEBREN_11657</name>
</gene>
<feature type="signal peptide" evidence="1">
    <location>
        <begin position="1"/>
        <end position="15"/>
    </location>
</feature>
<dbReference type="Proteomes" id="UP000008068">
    <property type="component" value="Unassembled WGS sequence"/>
</dbReference>
<dbReference type="Pfam" id="PF20839">
    <property type="entry name" value="DUF5382_C"/>
    <property type="match status" value="1"/>
</dbReference>
<protein>
    <submittedName>
        <fullName evidence="5">Uncharacterized protein</fullName>
    </submittedName>
</protein>
<keyword evidence="1" id="KW-0732">Signal</keyword>
<proteinExistence type="predicted"/>
<keyword evidence="6" id="KW-1185">Reference proteome</keyword>
<dbReference type="FunCoup" id="G0NVE8">
    <property type="interactions" value="1048"/>
</dbReference>
<organism evidence="6">
    <name type="scientific">Caenorhabditis brenneri</name>
    <name type="common">Nematode worm</name>
    <dbReference type="NCBI Taxonomy" id="135651"/>
    <lineage>
        <taxon>Eukaryota</taxon>
        <taxon>Metazoa</taxon>
        <taxon>Ecdysozoa</taxon>
        <taxon>Nematoda</taxon>
        <taxon>Chromadorea</taxon>
        <taxon>Rhabditida</taxon>
        <taxon>Rhabditina</taxon>
        <taxon>Rhabditomorpha</taxon>
        <taxon>Rhabditoidea</taxon>
        <taxon>Rhabditidae</taxon>
        <taxon>Peloderinae</taxon>
        <taxon>Caenorhabditis</taxon>
    </lineage>
</organism>
<dbReference type="HOGENOM" id="CLU_506466_0_0_1"/>
<evidence type="ECO:0000259" key="2">
    <source>
        <dbReference type="Pfam" id="PF17354"/>
    </source>
</evidence>
<dbReference type="PANTHER" id="PTHR38631:SF2">
    <property type="entry name" value="DUF4263 DOMAIN-CONTAINING PROTEIN"/>
    <property type="match status" value="1"/>
</dbReference>
<dbReference type="EMBL" id="GL379956">
    <property type="protein sequence ID" value="EGT38360.1"/>
    <property type="molecule type" value="Genomic_DNA"/>
</dbReference>
<sequence length="485" mass="57051">MKLFVLFLFFYSVSAEFQLELKNKTNGARSLIEEMEAIDGSQNKSEYRRKSSEFELEPPDTYTRIVNLFYGKMFYLLEKNMQDDIDTIAKYTNVDTAILLCEDQKRSTFAELRRFISLLHKYFREVKQDGLSMQPKDEQKRVEFQMRYKAKTVENTEVIITWHGDAKYDENLHYFLYTKLSLTGDCTKVPDEIPDHPVQPIQNYWNRIESNLTSLIFPGPGVKTDTYQLFIKRFLLDRTRVQFCERGGEVMDGSKHLKSYLETRYASVESFLEHSFRTELFSSYQTDGVYTVTVTWKNGVIMKDIYRFRVEEAREKGGDQGWKDWWATWAIVECPVDLTPRTDPEGQKKVFIQQVCGSIPPMITNGPSVSSRATFISHFMQREDQGFHAQICTVNDNKPIYKFSLFEKWLSAFSTDYDYAKLYESKVESYQNFEFICVVDIMQDYGPGDQPWRRIEFKMKAYFEIDKWLVKETKIGCVTNPNNGM</sequence>
<dbReference type="InterPro" id="IPR048314">
    <property type="entry name" value="DUF5382_C"/>
</dbReference>
<dbReference type="PANTHER" id="PTHR38631">
    <property type="match status" value="1"/>
</dbReference>
<evidence type="ECO:0000259" key="3">
    <source>
        <dbReference type="Pfam" id="PF20839"/>
    </source>
</evidence>
<dbReference type="Pfam" id="PF20840">
    <property type="entry name" value="DUF5382_N"/>
    <property type="match status" value="1"/>
</dbReference>
<dbReference type="Pfam" id="PF17354">
    <property type="entry name" value="DUF5382"/>
    <property type="match status" value="1"/>
</dbReference>
<evidence type="ECO:0000256" key="1">
    <source>
        <dbReference type="SAM" id="SignalP"/>
    </source>
</evidence>
<dbReference type="InParanoid" id="G0NVE8"/>
<name>G0NVE8_CAEBE</name>
<feature type="chain" id="PRO_5012903876" evidence="1">
    <location>
        <begin position="16"/>
        <end position="485"/>
    </location>
</feature>
<evidence type="ECO:0000313" key="6">
    <source>
        <dbReference type="Proteomes" id="UP000008068"/>
    </source>
</evidence>
<dbReference type="InterPro" id="IPR048313">
    <property type="entry name" value="DUF5382_N"/>
</dbReference>
<dbReference type="OMA" id="TWVFVEC"/>
<feature type="domain" description="DUF5382" evidence="2">
    <location>
        <begin position="199"/>
        <end position="325"/>
    </location>
</feature>
<dbReference type="OrthoDB" id="5844435at2759"/>
<evidence type="ECO:0000259" key="4">
    <source>
        <dbReference type="Pfam" id="PF20840"/>
    </source>
</evidence>
<feature type="domain" description="DUF5382" evidence="3">
    <location>
        <begin position="353"/>
        <end position="470"/>
    </location>
</feature>